<organism evidence="3 4">
    <name type="scientific">Trifolium medium</name>
    <dbReference type="NCBI Taxonomy" id="97028"/>
    <lineage>
        <taxon>Eukaryota</taxon>
        <taxon>Viridiplantae</taxon>
        <taxon>Streptophyta</taxon>
        <taxon>Embryophyta</taxon>
        <taxon>Tracheophyta</taxon>
        <taxon>Spermatophyta</taxon>
        <taxon>Magnoliopsida</taxon>
        <taxon>eudicotyledons</taxon>
        <taxon>Gunneridae</taxon>
        <taxon>Pentapetalae</taxon>
        <taxon>rosids</taxon>
        <taxon>fabids</taxon>
        <taxon>Fabales</taxon>
        <taxon>Fabaceae</taxon>
        <taxon>Papilionoideae</taxon>
        <taxon>50 kb inversion clade</taxon>
        <taxon>NPAAA clade</taxon>
        <taxon>Hologalegina</taxon>
        <taxon>IRL clade</taxon>
        <taxon>Trifolieae</taxon>
        <taxon>Trifolium</taxon>
    </lineage>
</organism>
<dbReference type="Pfam" id="PF07714">
    <property type="entry name" value="PK_Tyr_Ser-Thr"/>
    <property type="match status" value="1"/>
</dbReference>
<protein>
    <submittedName>
        <fullName evidence="3">Putative receptor-like serine/threonine-protein kinase</fullName>
    </submittedName>
</protein>
<keyword evidence="3" id="KW-0675">Receptor</keyword>
<dbReference type="EMBL" id="LXQA010134092">
    <property type="protein sequence ID" value="MCI23093.1"/>
    <property type="molecule type" value="Genomic_DNA"/>
</dbReference>
<dbReference type="GO" id="GO:0005524">
    <property type="term" value="F:ATP binding"/>
    <property type="evidence" value="ECO:0007669"/>
    <property type="project" value="UniProtKB-UniRule"/>
</dbReference>
<evidence type="ECO:0000313" key="3">
    <source>
        <dbReference type="EMBL" id="MCI23093.1"/>
    </source>
</evidence>
<keyword evidence="1" id="KW-0067">ATP-binding</keyword>
<keyword evidence="3" id="KW-0808">Transferase</keyword>
<keyword evidence="1" id="KW-0547">Nucleotide-binding</keyword>
<dbReference type="InterPro" id="IPR011009">
    <property type="entry name" value="Kinase-like_dom_sf"/>
</dbReference>
<dbReference type="FunFam" id="3.30.200.20:FF:000325">
    <property type="entry name" value="Putative receptor-like serine/threonine-protein kinase"/>
    <property type="match status" value="1"/>
</dbReference>
<evidence type="ECO:0000259" key="2">
    <source>
        <dbReference type="PROSITE" id="PS50011"/>
    </source>
</evidence>
<dbReference type="InterPro" id="IPR046958">
    <property type="entry name" value="RBK1/2/STUNTED"/>
</dbReference>
<reference evidence="3 4" key="1">
    <citation type="journal article" date="2018" name="Front. Plant Sci.">
        <title>Red Clover (Trifolium pratense) and Zigzag Clover (T. medium) - A Picture of Genomic Similarities and Differences.</title>
        <authorList>
            <person name="Dluhosova J."/>
            <person name="Istvanek J."/>
            <person name="Nedelnik J."/>
            <person name="Repkova J."/>
        </authorList>
    </citation>
    <scope>NUCLEOTIDE SEQUENCE [LARGE SCALE GENOMIC DNA]</scope>
    <source>
        <strain evidence="4">cv. 10/8</strain>
        <tissue evidence="3">Leaf</tissue>
    </source>
</reference>
<accession>A0A392QFC9</accession>
<name>A0A392QFC9_9FABA</name>
<dbReference type="PROSITE" id="PS00107">
    <property type="entry name" value="PROTEIN_KINASE_ATP"/>
    <property type="match status" value="1"/>
</dbReference>
<dbReference type="InterPro" id="IPR017441">
    <property type="entry name" value="Protein_kinase_ATP_BS"/>
</dbReference>
<dbReference type="InterPro" id="IPR001245">
    <property type="entry name" value="Ser-Thr/Tyr_kinase_cat_dom"/>
</dbReference>
<dbReference type="PROSITE" id="PS50011">
    <property type="entry name" value="PROTEIN_KINASE_DOM"/>
    <property type="match status" value="1"/>
</dbReference>
<sequence>MSKIEKHQPLLKCFSYENISNATNEFHQDNLVGRGGYSEVYKGVLCDGETIAVKRLAKDNNDPNKEKEFLMELGVIGHVCHANTATLLGYCIENGLYLIFNYSQNGNLSTALHGYGEEALYT</sequence>
<dbReference type="InterPro" id="IPR000719">
    <property type="entry name" value="Prot_kinase_dom"/>
</dbReference>
<dbReference type="Proteomes" id="UP000265520">
    <property type="component" value="Unassembled WGS sequence"/>
</dbReference>
<dbReference type="AlphaFoldDB" id="A0A392QFC9"/>
<comment type="caution">
    <text evidence="3">The sequence shown here is derived from an EMBL/GenBank/DDBJ whole genome shotgun (WGS) entry which is preliminary data.</text>
</comment>
<keyword evidence="3" id="KW-0418">Kinase</keyword>
<proteinExistence type="predicted"/>
<feature type="domain" description="Protein kinase" evidence="2">
    <location>
        <begin position="26"/>
        <end position="122"/>
    </location>
</feature>
<evidence type="ECO:0000256" key="1">
    <source>
        <dbReference type="PROSITE-ProRule" id="PRU10141"/>
    </source>
</evidence>
<feature type="binding site" evidence="1">
    <location>
        <position position="54"/>
    </location>
    <ligand>
        <name>ATP</name>
        <dbReference type="ChEBI" id="CHEBI:30616"/>
    </ligand>
</feature>
<dbReference type="GO" id="GO:0004672">
    <property type="term" value="F:protein kinase activity"/>
    <property type="evidence" value="ECO:0007669"/>
    <property type="project" value="InterPro"/>
</dbReference>
<dbReference type="Gene3D" id="3.30.200.20">
    <property type="entry name" value="Phosphorylase Kinase, domain 1"/>
    <property type="match status" value="1"/>
</dbReference>
<keyword evidence="4" id="KW-1185">Reference proteome</keyword>
<dbReference type="SUPFAM" id="SSF56112">
    <property type="entry name" value="Protein kinase-like (PK-like)"/>
    <property type="match status" value="1"/>
</dbReference>
<dbReference type="PANTHER" id="PTHR47987:SF3">
    <property type="entry name" value="OS08G0249100 PROTEIN"/>
    <property type="match status" value="1"/>
</dbReference>
<evidence type="ECO:0000313" key="4">
    <source>
        <dbReference type="Proteomes" id="UP000265520"/>
    </source>
</evidence>
<dbReference type="PANTHER" id="PTHR47987">
    <property type="entry name" value="OS08G0249100 PROTEIN"/>
    <property type="match status" value="1"/>
</dbReference>